<feature type="compositionally biased region" description="Polar residues" evidence="6">
    <location>
        <begin position="1"/>
        <end position="16"/>
    </location>
</feature>
<evidence type="ECO:0000256" key="2">
    <source>
        <dbReference type="ARBA" id="ARBA00022630"/>
    </source>
</evidence>
<name>A0A840NE99_9PSEU</name>
<keyword evidence="4 8" id="KW-0560">Oxidoreductase</keyword>
<dbReference type="InterPro" id="IPR045024">
    <property type="entry name" value="NDH-2"/>
</dbReference>
<sequence length="467" mass="50730">MASDADQQIPEQQSTGPAPGQGRRKPRIVIVGGGHVGLTVAMRLQKQLEPGEARITVIDPQSHMTYQPFLPEAAAGSIEPRHIVVPLRQTLRRSEVLTAQVTCIDHGKRELTATLADGTEEHVTFDVLVVVPGSVSKALPIPGLSERGVGFKTIGEAIYLRNHVLSRLDIAASTSDATLRRRLLTFVFIGGGYAGIEAMAELESMSREAVRSYRTLDTGDMRWILIEATGRIMPEVSAPMGEYTRRRLEERGIEVKTDTTAKSLTGGHVVLSDGDEFDADTIAWTAGVKPHPMLEDSDLPRDGRGRVECTPKLQVRGTEDVFAAGDCAAVPDLTSDDADALCSPSAQHAVRQARVLADNVVASLRGHELRDYRHRHAGSVAGLGLFQGAAEVYGIKLKGLPAWLLHRVYHLAKLPTLRLKARILGDWLMELPLSRQTVALGELHDPRAEFVRAANTRGLPSEHGRAG</sequence>
<dbReference type="RefSeq" id="WP_184477140.1">
    <property type="nucleotide sequence ID" value="NZ_JACHIV010000001.1"/>
</dbReference>
<dbReference type="InterPro" id="IPR036188">
    <property type="entry name" value="FAD/NAD-bd_sf"/>
</dbReference>
<keyword evidence="5" id="KW-0520">NAD</keyword>
<feature type="region of interest" description="Disordered" evidence="6">
    <location>
        <begin position="1"/>
        <end position="25"/>
    </location>
</feature>
<evidence type="ECO:0000256" key="3">
    <source>
        <dbReference type="ARBA" id="ARBA00022827"/>
    </source>
</evidence>
<protein>
    <submittedName>
        <fullName evidence="8">NADH dehydrogenase</fullName>
        <ecNumber evidence="8">1.6.99.3</ecNumber>
    </submittedName>
</protein>
<dbReference type="PRINTS" id="PR00411">
    <property type="entry name" value="PNDRDTASEI"/>
</dbReference>
<evidence type="ECO:0000256" key="6">
    <source>
        <dbReference type="SAM" id="MobiDB-lite"/>
    </source>
</evidence>
<dbReference type="Gene3D" id="3.50.50.100">
    <property type="match status" value="1"/>
</dbReference>
<evidence type="ECO:0000256" key="1">
    <source>
        <dbReference type="ARBA" id="ARBA00005272"/>
    </source>
</evidence>
<dbReference type="InterPro" id="IPR023753">
    <property type="entry name" value="FAD/NAD-binding_dom"/>
</dbReference>
<evidence type="ECO:0000313" key="8">
    <source>
        <dbReference type="EMBL" id="MBB5067542.1"/>
    </source>
</evidence>
<keyword evidence="2" id="KW-0285">Flavoprotein</keyword>
<reference evidence="8 9" key="1">
    <citation type="submission" date="2020-08" db="EMBL/GenBank/DDBJ databases">
        <title>Sequencing the genomes of 1000 actinobacteria strains.</title>
        <authorList>
            <person name="Klenk H.-P."/>
        </authorList>
    </citation>
    <scope>NUCLEOTIDE SEQUENCE [LARGE SCALE GENOMIC DNA]</scope>
    <source>
        <strain evidence="8 9">DSM 45582</strain>
    </source>
</reference>
<proteinExistence type="inferred from homology"/>
<dbReference type="Pfam" id="PF07992">
    <property type="entry name" value="Pyr_redox_2"/>
    <property type="match status" value="1"/>
</dbReference>
<dbReference type="SUPFAM" id="SSF51905">
    <property type="entry name" value="FAD/NAD(P)-binding domain"/>
    <property type="match status" value="1"/>
</dbReference>
<dbReference type="PRINTS" id="PR00368">
    <property type="entry name" value="FADPNR"/>
</dbReference>
<dbReference type="Proteomes" id="UP000580474">
    <property type="component" value="Unassembled WGS sequence"/>
</dbReference>
<evidence type="ECO:0000256" key="4">
    <source>
        <dbReference type="ARBA" id="ARBA00023002"/>
    </source>
</evidence>
<evidence type="ECO:0000313" key="9">
    <source>
        <dbReference type="Proteomes" id="UP000580474"/>
    </source>
</evidence>
<keyword evidence="9" id="KW-1185">Reference proteome</keyword>
<dbReference type="AlphaFoldDB" id="A0A840NE99"/>
<accession>A0A840NE99</accession>
<comment type="caution">
    <text evidence="8">The sequence shown here is derived from an EMBL/GenBank/DDBJ whole genome shotgun (WGS) entry which is preliminary data.</text>
</comment>
<gene>
    <name evidence="8" type="ORF">BJ969_000630</name>
</gene>
<comment type="similarity">
    <text evidence="1">Belongs to the NADH dehydrogenase family.</text>
</comment>
<dbReference type="PANTHER" id="PTHR43706:SF45">
    <property type="entry name" value="NADH DEHYDROGENASE-LIKE PROTEIN RV1812C"/>
    <property type="match status" value="1"/>
</dbReference>
<evidence type="ECO:0000256" key="5">
    <source>
        <dbReference type="ARBA" id="ARBA00023027"/>
    </source>
</evidence>
<feature type="domain" description="FAD/NAD(P)-binding" evidence="7">
    <location>
        <begin position="27"/>
        <end position="351"/>
    </location>
</feature>
<dbReference type="EC" id="1.6.99.3" evidence="8"/>
<dbReference type="GO" id="GO:0003954">
    <property type="term" value="F:NADH dehydrogenase activity"/>
    <property type="evidence" value="ECO:0007669"/>
    <property type="project" value="InterPro"/>
</dbReference>
<keyword evidence="3" id="KW-0274">FAD</keyword>
<organism evidence="8 9">
    <name type="scientific">Saccharopolyspora gloriosae</name>
    <dbReference type="NCBI Taxonomy" id="455344"/>
    <lineage>
        <taxon>Bacteria</taxon>
        <taxon>Bacillati</taxon>
        <taxon>Actinomycetota</taxon>
        <taxon>Actinomycetes</taxon>
        <taxon>Pseudonocardiales</taxon>
        <taxon>Pseudonocardiaceae</taxon>
        <taxon>Saccharopolyspora</taxon>
    </lineage>
</organism>
<evidence type="ECO:0000259" key="7">
    <source>
        <dbReference type="Pfam" id="PF07992"/>
    </source>
</evidence>
<dbReference type="EMBL" id="JACHIV010000001">
    <property type="protein sequence ID" value="MBB5067542.1"/>
    <property type="molecule type" value="Genomic_DNA"/>
</dbReference>
<dbReference type="PANTHER" id="PTHR43706">
    <property type="entry name" value="NADH DEHYDROGENASE"/>
    <property type="match status" value="1"/>
</dbReference>